<accession>A0ABT9ZWU0</accession>
<keyword evidence="3" id="KW-1185">Reference proteome</keyword>
<organism evidence="2 3">
    <name type="scientific">Evansella vedderi</name>
    <dbReference type="NCBI Taxonomy" id="38282"/>
    <lineage>
        <taxon>Bacteria</taxon>
        <taxon>Bacillati</taxon>
        <taxon>Bacillota</taxon>
        <taxon>Bacilli</taxon>
        <taxon>Bacillales</taxon>
        <taxon>Bacillaceae</taxon>
        <taxon>Evansella</taxon>
    </lineage>
</organism>
<evidence type="ECO:0008006" key="4">
    <source>
        <dbReference type="Google" id="ProtNLM"/>
    </source>
</evidence>
<evidence type="ECO:0000313" key="3">
    <source>
        <dbReference type="Proteomes" id="UP001230005"/>
    </source>
</evidence>
<protein>
    <recommendedName>
        <fullName evidence="4">YfhD family protein</fullName>
    </recommendedName>
</protein>
<evidence type="ECO:0000256" key="1">
    <source>
        <dbReference type="SAM" id="MobiDB-lite"/>
    </source>
</evidence>
<comment type="caution">
    <text evidence="2">The sequence shown here is derived from an EMBL/GenBank/DDBJ whole genome shotgun (WGS) entry which is preliminary data.</text>
</comment>
<dbReference type="Proteomes" id="UP001230005">
    <property type="component" value="Unassembled WGS sequence"/>
</dbReference>
<feature type="compositionally biased region" description="Basic and acidic residues" evidence="1">
    <location>
        <begin position="1"/>
        <end position="17"/>
    </location>
</feature>
<dbReference type="RefSeq" id="WP_307326757.1">
    <property type="nucleotide sequence ID" value="NZ_JAUSUG010000012.1"/>
</dbReference>
<dbReference type="EMBL" id="JAUSUG010000012">
    <property type="protein sequence ID" value="MDQ0255688.1"/>
    <property type="molecule type" value="Genomic_DNA"/>
</dbReference>
<gene>
    <name evidence="2" type="ORF">J2S74_003070</name>
</gene>
<feature type="region of interest" description="Disordered" evidence="1">
    <location>
        <begin position="1"/>
        <end position="28"/>
    </location>
</feature>
<reference evidence="2 3" key="1">
    <citation type="submission" date="2023-07" db="EMBL/GenBank/DDBJ databases">
        <title>Genomic Encyclopedia of Type Strains, Phase IV (KMG-IV): sequencing the most valuable type-strain genomes for metagenomic binning, comparative biology and taxonomic classification.</title>
        <authorList>
            <person name="Goeker M."/>
        </authorList>
    </citation>
    <scope>NUCLEOTIDE SEQUENCE [LARGE SCALE GENOMIC DNA]</scope>
    <source>
        <strain evidence="2 3">DSM 9768</strain>
    </source>
</reference>
<name>A0ABT9ZWU0_9BACI</name>
<sequence length="62" mass="7241">MAHKERDFINNDTEKQTSEINNPDISLGNMDSEFAYEVHAEDLAKRSVRNIRNNQELNTDNF</sequence>
<evidence type="ECO:0000313" key="2">
    <source>
        <dbReference type="EMBL" id="MDQ0255688.1"/>
    </source>
</evidence>
<proteinExistence type="predicted"/>